<evidence type="ECO:0000313" key="4">
    <source>
        <dbReference type="EMBL" id="QTD53668.1"/>
    </source>
</evidence>
<name>A0A8A4TWU9_SULCO</name>
<comment type="similarity">
    <text evidence="1 2">Belongs to the small heat shock protein (HSP20) family.</text>
</comment>
<dbReference type="Proteomes" id="UP000663929">
    <property type="component" value="Chromosome"/>
</dbReference>
<accession>A0A8A4TWU9</accession>
<dbReference type="AlphaFoldDB" id="A0A8A4TWU9"/>
<evidence type="ECO:0000256" key="1">
    <source>
        <dbReference type="PROSITE-ProRule" id="PRU00285"/>
    </source>
</evidence>
<evidence type="ECO:0000256" key="2">
    <source>
        <dbReference type="RuleBase" id="RU003616"/>
    </source>
</evidence>
<gene>
    <name evidence="4" type="ORF">J3U87_14535</name>
</gene>
<dbReference type="PROSITE" id="PS01031">
    <property type="entry name" value="SHSP"/>
    <property type="match status" value="1"/>
</dbReference>
<evidence type="ECO:0000259" key="3">
    <source>
        <dbReference type="PROSITE" id="PS01031"/>
    </source>
</evidence>
<dbReference type="KEGG" id="scor:J3U87_14535"/>
<feature type="domain" description="SHSP" evidence="3">
    <location>
        <begin position="34"/>
        <end position="139"/>
    </location>
</feature>
<dbReference type="Pfam" id="PF00011">
    <property type="entry name" value="HSP20"/>
    <property type="match status" value="1"/>
</dbReference>
<dbReference type="SUPFAM" id="SSF49764">
    <property type="entry name" value="HSP20-like chaperones"/>
    <property type="match status" value="1"/>
</dbReference>
<reference evidence="4" key="1">
    <citation type="submission" date="2021-03" db="EMBL/GenBank/DDBJ databases">
        <title>Acanthopleuribacteraceae sp. M133.</title>
        <authorList>
            <person name="Wang G."/>
        </authorList>
    </citation>
    <scope>NUCLEOTIDE SEQUENCE</scope>
    <source>
        <strain evidence="4">M133</strain>
    </source>
</reference>
<organism evidence="4 5">
    <name type="scientific">Sulfidibacter corallicola</name>
    <dbReference type="NCBI Taxonomy" id="2818388"/>
    <lineage>
        <taxon>Bacteria</taxon>
        <taxon>Pseudomonadati</taxon>
        <taxon>Acidobacteriota</taxon>
        <taxon>Holophagae</taxon>
        <taxon>Acanthopleuribacterales</taxon>
        <taxon>Acanthopleuribacteraceae</taxon>
        <taxon>Sulfidibacter</taxon>
    </lineage>
</organism>
<keyword evidence="5" id="KW-1185">Reference proteome</keyword>
<sequence>MLQLLDQLSRSWSPAFDFDFFDREFSRFFPSFQHSGRAHAHPVNLYLNQDGAKAVLHAPGWRAEWLKLSVEGNKLHLEGVVPDDVEQGSLQFGNFHRVINLPFRVREDSVAASLEDGVLVISLDKREEDKPKRIQVNVA</sequence>
<dbReference type="Gene3D" id="2.60.40.790">
    <property type="match status" value="1"/>
</dbReference>
<evidence type="ECO:0000313" key="5">
    <source>
        <dbReference type="Proteomes" id="UP000663929"/>
    </source>
</evidence>
<proteinExistence type="inferred from homology"/>
<dbReference type="EMBL" id="CP071793">
    <property type="protein sequence ID" value="QTD53668.1"/>
    <property type="molecule type" value="Genomic_DNA"/>
</dbReference>
<protein>
    <submittedName>
        <fullName evidence="4">Hsp20/alpha crystallin family protein</fullName>
    </submittedName>
</protein>
<dbReference type="InterPro" id="IPR002068">
    <property type="entry name" value="A-crystallin/Hsp20_dom"/>
</dbReference>
<dbReference type="CDD" id="cd06464">
    <property type="entry name" value="ACD_sHsps-like"/>
    <property type="match status" value="1"/>
</dbReference>
<dbReference type="RefSeq" id="WP_237383771.1">
    <property type="nucleotide sequence ID" value="NZ_CP071793.1"/>
</dbReference>
<dbReference type="InterPro" id="IPR008978">
    <property type="entry name" value="HSP20-like_chaperone"/>
</dbReference>